<proteinExistence type="inferred from homology"/>
<name>A0ABP7YWE6_9SPHI</name>
<dbReference type="PANTHER" id="PTHR30558">
    <property type="entry name" value="EXBD MEMBRANE COMPONENT OF PMF-DRIVEN MACROMOLECULE IMPORT SYSTEM"/>
    <property type="match status" value="1"/>
</dbReference>
<evidence type="ECO:0000256" key="3">
    <source>
        <dbReference type="ARBA" id="ARBA00022475"/>
    </source>
</evidence>
<keyword evidence="3" id="KW-1003">Cell membrane</keyword>
<comment type="caution">
    <text evidence="8">The sequence shown here is derived from an EMBL/GenBank/DDBJ whole genome shotgun (WGS) entry which is preliminary data.</text>
</comment>
<evidence type="ECO:0000313" key="8">
    <source>
        <dbReference type="EMBL" id="GAA4142371.1"/>
    </source>
</evidence>
<evidence type="ECO:0008006" key="10">
    <source>
        <dbReference type="Google" id="ProtNLM"/>
    </source>
</evidence>
<evidence type="ECO:0000313" key="9">
    <source>
        <dbReference type="Proteomes" id="UP001500101"/>
    </source>
</evidence>
<dbReference type="Pfam" id="PF02472">
    <property type="entry name" value="ExbD"/>
    <property type="match status" value="1"/>
</dbReference>
<accession>A0ABP7YWE6</accession>
<dbReference type="Proteomes" id="UP001500101">
    <property type="component" value="Unassembled WGS sequence"/>
</dbReference>
<reference evidence="9" key="1">
    <citation type="journal article" date="2019" name="Int. J. Syst. Evol. Microbiol.">
        <title>The Global Catalogue of Microorganisms (GCM) 10K type strain sequencing project: providing services to taxonomists for standard genome sequencing and annotation.</title>
        <authorList>
            <consortium name="The Broad Institute Genomics Platform"/>
            <consortium name="The Broad Institute Genome Sequencing Center for Infectious Disease"/>
            <person name="Wu L."/>
            <person name="Ma J."/>
        </authorList>
    </citation>
    <scope>NUCLEOTIDE SEQUENCE [LARGE SCALE GENOMIC DNA]</scope>
    <source>
        <strain evidence="9">JCM 16704</strain>
    </source>
</reference>
<keyword evidence="7" id="KW-0813">Transport</keyword>
<keyword evidence="5" id="KW-1133">Transmembrane helix</keyword>
<dbReference type="Gene3D" id="3.30.420.270">
    <property type="match status" value="1"/>
</dbReference>
<evidence type="ECO:0000256" key="4">
    <source>
        <dbReference type="ARBA" id="ARBA00022692"/>
    </source>
</evidence>
<dbReference type="InterPro" id="IPR003400">
    <property type="entry name" value="ExbD"/>
</dbReference>
<evidence type="ECO:0000256" key="2">
    <source>
        <dbReference type="ARBA" id="ARBA00005811"/>
    </source>
</evidence>
<evidence type="ECO:0000256" key="1">
    <source>
        <dbReference type="ARBA" id="ARBA00004162"/>
    </source>
</evidence>
<dbReference type="EMBL" id="BAAAZI010000010">
    <property type="protein sequence ID" value="GAA4142371.1"/>
    <property type="molecule type" value="Genomic_DNA"/>
</dbReference>
<evidence type="ECO:0000256" key="6">
    <source>
        <dbReference type="ARBA" id="ARBA00023136"/>
    </source>
</evidence>
<comment type="similarity">
    <text evidence="2 7">Belongs to the ExbD/TolR family.</text>
</comment>
<organism evidence="8 9">
    <name type="scientific">Sphingobacterium kyonggiense</name>
    <dbReference type="NCBI Taxonomy" id="714075"/>
    <lineage>
        <taxon>Bacteria</taxon>
        <taxon>Pseudomonadati</taxon>
        <taxon>Bacteroidota</taxon>
        <taxon>Sphingobacteriia</taxon>
        <taxon>Sphingobacteriales</taxon>
        <taxon>Sphingobacteriaceae</taxon>
        <taxon>Sphingobacterium</taxon>
    </lineage>
</organism>
<evidence type="ECO:0000256" key="5">
    <source>
        <dbReference type="ARBA" id="ARBA00022989"/>
    </source>
</evidence>
<keyword evidence="6" id="KW-0472">Membrane</keyword>
<gene>
    <name evidence="8" type="ORF">GCM10022216_23250</name>
</gene>
<evidence type="ECO:0000256" key="7">
    <source>
        <dbReference type="RuleBase" id="RU003879"/>
    </source>
</evidence>
<keyword evidence="4 7" id="KW-0812">Transmembrane</keyword>
<protein>
    <recommendedName>
        <fullName evidence="10">Biopolymer transport protein ExbD</fullName>
    </recommendedName>
</protein>
<comment type="subcellular location">
    <subcellularLocation>
        <location evidence="1">Cell membrane</location>
        <topology evidence="1">Single-pass membrane protein</topology>
    </subcellularLocation>
    <subcellularLocation>
        <location evidence="7">Cell membrane</location>
        <topology evidence="7">Single-pass type II membrane protein</topology>
    </subcellularLocation>
</comment>
<keyword evidence="7" id="KW-0653">Protein transport</keyword>
<keyword evidence="9" id="KW-1185">Reference proteome</keyword>
<sequence>MNLRNRRNKPSAEVHTAALNDIMFFLMLFFLLASAVSNPQVVKLLLPKSSSGEQSVAKKTMTISITSDLTYHVDKQAVPLESLESMIQSNMATGEELTIMLYSDGTVPVQNILQVMDIANKLKIKLVLATEPKKD</sequence>
<dbReference type="RefSeq" id="WP_344674895.1">
    <property type="nucleotide sequence ID" value="NZ_BAAAZI010000010.1"/>
</dbReference>